<organism evidence="12 13">
    <name type="scientific">Owenia fusiformis</name>
    <name type="common">Polychaete worm</name>
    <dbReference type="NCBI Taxonomy" id="6347"/>
    <lineage>
        <taxon>Eukaryota</taxon>
        <taxon>Metazoa</taxon>
        <taxon>Spiralia</taxon>
        <taxon>Lophotrochozoa</taxon>
        <taxon>Annelida</taxon>
        <taxon>Polychaeta</taxon>
        <taxon>Sedentaria</taxon>
        <taxon>Canalipalpata</taxon>
        <taxon>Sabellida</taxon>
        <taxon>Oweniida</taxon>
        <taxon>Oweniidae</taxon>
        <taxon>Owenia</taxon>
    </lineage>
</organism>
<dbReference type="Gene3D" id="2.60.40.1180">
    <property type="entry name" value="Golgi alpha-mannosidase II"/>
    <property type="match status" value="2"/>
</dbReference>
<dbReference type="Proteomes" id="UP000749559">
    <property type="component" value="Unassembled WGS sequence"/>
</dbReference>
<dbReference type="InterPro" id="IPR048395">
    <property type="entry name" value="Glyco_hydro_31_C"/>
</dbReference>
<dbReference type="FunFam" id="2.60.40.1180:FF:000001">
    <property type="entry name" value="Maltase-glucoamylase, intestinal"/>
    <property type="match status" value="1"/>
</dbReference>
<keyword evidence="6" id="KW-0325">Glycoprotein</keyword>
<dbReference type="InterPro" id="IPR030458">
    <property type="entry name" value="Glyco_hydro_31_AS"/>
</dbReference>
<proteinExistence type="inferred from homology"/>
<dbReference type="AlphaFoldDB" id="A0A8J1U9W3"/>
<dbReference type="InterPro" id="IPR000519">
    <property type="entry name" value="P_trefoil_dom"/>
</dbReference>
<dbReference type="Gene3D" id="2.60.40.1760">
    <property type="entry name" value="glycosyl hydrolase (family 31)"/>
    <property type="match status" value="1"/>
</dbReference>
<dbReference type="CDD" id="cd06602">
    <property type="entry name" value="GH31_MGAM_SI_GAA"/>
    <property type="match status" value="1"/>
</dbReference>
<dbReference type="CDD" id="cd14752">
    <property type="entry name" value="GH31_N"/>
    <property type="match status" value="1"/>
</dbReference>
<dbReference type="SUPFAM" id="SSF74650">
    <property type="entry name" value="Galactose mutarotase-like"/>
    <property type="match status" value="1"/>
</dbReference>
<gene>
    <name evidence="12" type="ORF">OFUS_LOCUS959</name>
</gene>
<dbReference type="Pfam" id="PF13802">
    <property type="entry name" value="Gal_mutarotas_2"/>
    <property type="match status" value="1"/>
</dbReference>
<dbReference type="EMBL" id="CAIIXF020000001">
    <property type="protein sequence ID" value="CAH1773346.1"/>
    <property type="molecule type" value="Genomic_DNA"/>
</dbReference>
<dbReference type="Gene3D" id="4.10.110.10">
    <property type="entry name" value="Spasmolytic Protein, domain 1"/>
    <property type="match status" value="3"/>
</dbReference>
<evidence type="ECO:0000313" key="13">
    <source>
        <dbReference type="Proteomes" id="UP000749559"/>
    </source>
</evidence>
<comment type="similarity">
    <text evidence="2 10">Belongs to the glycosyl hydrolase 31 family.</text>
</comment>
<dbReference type="Pfam" id="PF01055">
    <property type="entry name" value="Glyco_hydro_31_2nd"/>
    <property type="match status" value="1"/>
</dbReference>
<evidence type="ECO:0000259" key="11">
    <source>
        <dbReference type="PROSITE" id="PS51448"/>
    </source>
</evidence>
<dbReference type="CDD" id="cd00111">
    <property type="entry name" value="Trefoil"/>
    <property type="match status" value="2"/>
</dbReference>
<dbReference type="InterPro" id="IPR011013">
    <property type="entry name" value="Gal_mutarotase_sf_dom"/>
</dbReference>
<dbReference type="SUPFAM" id="SSF51011">
    <property type="entry name" value="Glycosyl hydrolase domain"/>
    <property type="match status" value="1"/>
</dbReference>
<evidence type="ECO:0000256" key="1">
    <source>
        <dbReference type="ARBA" id="ARBA00004370"/>
    </source>
</evidence>
<sequence length="989" mass="110841">MVSMRILSTFAVISAFLFLDCEVESCQTTISDSNRRDCSPWSGTNQASCEARGCIWCPHETSGIPWCFFNDHVCPSLIADGEKVDCHPESGASRESCNNRGCIWCETSTPNTPYCFSDPTVSQGGANCPSDISDHERIDCHPDSGSTEDSCIKRGCHWCTSSIQDVPWCFAPKTTGYTLVGDVTQTAKGYTATLDRKPTSSWYGHDIARIQMDVEFQTNSRLRIKIFDPSVARFEVPLNISSTSAALDPLYSVEFSNSPAFNIKVKRASNGATLFDTSLGGLVFSEQFLQFATKLNSHNVYGFGEHEHHSLKHDMNWKSWGMYARDQPVTHGANLYGVHPFYMNVETSNLAHGVLVLNSNAQDVTLSPLPSLKYRTIGGILDIYMFLGPSPENVVQQYTQAIGRPVMPPYWALGFHLSRYGYNDIQTLKDTVNRMRAFNIPHDVQHGDIDMMDRRLDFTYDPVNFTGLPQYVRDLKNEGTRWISIQDPCISIGEPAGTYRPFDLGQSMDVWVKESDGVTNAEGRVWPDANVYFPDYSSTSCQSWWKQMSIEFHSTIEYDGMWIDMNEPASFVTGSVKGCYYNQWNNPLYKPRVYGDVLADKTLCGDYLQSFGSHYNTHNLFGWSQSPVTQEAVQEVTGKRSIVLSRSTFPGSGSTSVHWLGDNHSLWSNLHYSIIGSLEFNLFGIPFVGPDICGFGGHTTEEMCQRWMQLGAFYPFSRNHNGLGWREQDPGILGAEVARVSRESLEIRYTILPYMYTLFHHAHIDGSTVMRPLFHEFVTDTATHAIDRQFLLGPAFLVSAVLNEGKTSVSAYIPDARWYDWYTGAEVSNSLRKSWTTLPAPLDFIPLHVRGGYILPTQQPANSTMFSRLNNLGLIVALDDNEEASGDLFWDEGDTKDSFENGEFDTVEYTAVPGILTGITSNLGYAGLFGMEYETVRVMGLAHYLDITDVRVNNQQHNLFTFTSSTGVLDIVNLTLPAHEDFSITWTAL</sequence>
<feature type="domain" description="P-type" evidence="11">
    <location>
        <begin position="126"/>
        <end position="173"/>
    </location>
</feature>
<dbReference type="FunFam" id="2.60.40.1760:FF:000001">
    <property type="entry name" value="Maltase-glucoamylase, intestinal"/>
    <property type="match status" value="1"/>
</dbReference>
<evidence type="ECO:0000256" key="4">
    <source>
        <dbReference type="ARBA" id="ARBA00023136"/>
    </source>
</evidence>
<dbReference type="Gene3D" id="3.20.20.80">
    <property type="entry name" value="Glycosidases"/>
    <property type="match status" value="1"/>
</dbReference>
<evidence type="ECO:0000256" key="2">
    <source>
        <dbReference type="ARBA" id="ARBA00007806"/>
    </source>
</evidence>
<evidence type="ECO:0000256" key="9">
    <source>
        <dbReference type="PROSITE-ProRule" id="PRU00779"/>
    </source>
</evidence>
<dbReference type="GO" id="GO:0030246">
    <property type="term" value="F:carbohydrate binding"/>
    <property type="evidence" value="ECO:0007669"/>
    <property type="project" value="InterPro"/>
</dbReference>
<dbReference type="InterPro" id="IPR000322">
    <property type="entry name" value="Glyco_hydro_31_TIM"/>
</dbReference>
<dbReference type="InterPro" id="IPR017853">
    <property type="entry name" value="GH"/>
</dbReference>
<dbReference type="InterPro" id="IPR013780">
    <property type="entry name" value="Glyco_hydro_b"/>
</dbReference>
<dbReference type="SMART" id="SM00018">
    <property type="entry name" value="PD"/>
    <property type="match status" value="3"/>
</dbReference>
<comment type="caution">
    <text evidence="12">The sequence shown here is derived from an EMBL/GenBank/DDBJ whole genome shotgun (WGS) entry which is preliminary data.</text>
</comment>
<evidence type="ECO:0000256" key="5">
    <source>
        <dbReference type="ARBA" id="ARBA00023157"/>
    </source>
</evidence>
<comment type="subcellular location">
    <subcellularLocation>
        <location evidence="1">Membrane</location>
    </subcellularLocation>
</comment>
<keyword evidence="7 10" id="KW-0326">Glycosidase</keyword>
<feature type="domain" description="P-type" evidence="11">
    <location>
        <begin position="72"/>
        <end position="119"/>
    </location>
</feature>
<evidence type="ECO:0000256" key="8">
    <source>
        <dbReference type="ARBA" id="ARBA00041343"/>
    </source>
</evidence>
<comment type="caution">
    <text evidence="9">Lacks conserved residue(s) required for the propagation of feature annotation.</text>
</comment>
<evidence type="ECO:0000256" key="7">
    <source>
        <dbReference type="ARBA" id="ARBA00023295"/>
    </source>
</evidence>
<dbReference type="InterPro" id="IPR025887">
    <property type="entry name" value="Glyco_hydro_31_N_dom"/>
</dbReference>
<dbReference type="Pfam" id="PF00088">
    <property type="entry name" value="Trefoil"/>
    <property type="match status" value="3"/>
</dbReference>
<dbReference type="SUPFAM" id="SSF57492">
    <property type="entry name" value="Trefoil"/>
    <property type="match status" value="3"/>
</dbReference>
<dbReference type="InterPro" id="IPR044913">
    <property type="entry name" value="P_trefoil_dom_sf"/>
</dbReference>
<dbReference type="PROSITE" id="PS00129">
    <property type="entry name" value="GLYCOSYL_HYDROL_F31_1"/>
    <property type="match status" value="1"/>
</dbReference>
<accession>A0A8J1U9W3</accession>
<dbReference type="SUPFAM" id="SSF51445">
    <property type="entry name" value="(Trans)glycosidases"/>
    <property type="match status" value="1"/>
</dbReference>
<feature type="domain" description="P-type" evidence="11">
    <location>
        <begin position="24"/>
        <end position="71"/>
    </location>
</feature>
<protein>
    <recommendedName>
        <fullName evidence="8">Maltase</fullName>
    </recommendedName>
</protein>
<dbReference type="PANTHER" id="PTHR22762">
    <property type="entry name" value="ALPHA-GLUCOSIDASE"/>
    <property type="match status" value="1"/>
</dbReference>
<keyword evidence="13" id="KW-1185">Reference proteome</keyword>
<dbReference type="PROSITE" id="PS51448">
    <property type="entry name" value="P_TREFOIL_2"/>
    <property type="match status" value="3"/>
</dbReference>
<dbReference type="OrthoDB" id="1334205at2759"/>
<keyword evidence="5" id="KW-1015">Disulfide bond</keyword>
<keyword evidence="3 10" id="KW-0378">Hydrolase</keyword>
<evidence type="ECO:0000256" key="10">
    <source>
        <dbReference type="RuleBase" id="RU361185"/>
    </source>
</evidence>
<name>A0A8J1U9W3_OWEFU</name>
<dbReference type="Pfam" id="PF21365">
    <property type="entry name" value="Glyco_hydro_31_3rd"/>
    <property type="match status" value="1"/>
</dbReference>
<evidence type="ECO:0000313" key="12">
    <source>
        <dbReference type="EMBL" id="CAH1773346.1"/>
    </source>
</evidence>
<dbReference type="GO" id="GO:0004558">
    <property type="term" value="F:alpha-1,4-glucosidase activity"/>
    <property type="evidence" value="ECO:0007669"/>
    <property type="project" value="TreeGrafter"/>
</dbReference>
<dbReference type="PANTHER" id="PTHR22762:SF133">
    <property type="entry name" value="P-TYPE DOMAIN-CONTAINING PROTEIN"/>
    <property type="match status" value="1"/>
</dbReference>
<dbReference type="GO" id="GO:0016020">
    <property type="term" value="C:membrane"/>
    <property type="evidence" value="ECO:0007669"/>
    <property type="project" value="UniProtKB-SubCell"/>
</dbReference>
<reference evidence="12" key="1">
    <citation type="submission" date="2022-03" db="EMBL/GenBank/DDBJ databases">
        <authorList>
            <person name="Martin C."/>
        </authorList>
    </citation>
    <scope>NUCLEOTIDE SEQUENCE</scope>
</reference>
<dbReference type="GO" id="GO:0005975">
    <property type="term" value="P:carbohydrate metabolic process"/>
    <property type="evidence" value="ECO:0007669"/>
    <property type="project" value="InterPro"/>
</dbReference>
<evidence type="ECO:0000256" key="6">
    <source>
        <dbReference type="ARBA" id="ARBA00023180"/>
    </source>
</evidence>
<keyword evidence="4" id="KW-0472">Membrane</keyword>
<evidence type="ECO:0000256" key="3">
    <source>
        <dbReference type="ARBA" id="ARBA00022801"/>
    </source>
</evidence>